<dbReference type="PANTHER" id="PTHR43547:SF2">
    <property type="entry name" value="HYBRID SIGNAL TRANSDUCTION HISTIDINE KINASE C"/>
    <property type="match status" value="1"/>
</dbReference>
<dbReference type="EC" id="2.7.13.3" evidence="2"/>
<dbReference type="EMBL" id="JAJNOC010000006">
    <property type="protein sequence ID" value="MCD2518106.1"/>
    <property type="molecule type" value="Genomic_DNA"/>
</dbReference>
<dbReference type="InterPro" id="IPR003594">
    <property type="entry name" value="HATPase_dom"/>
</dbReference>
<name>A0ABS8Q8K7_9BURK</name>
<dbReference type="RefSeq" id="WP_231059399.1">
    <property type="nucleotide sequence ID" value="NZ_JAJNOC010000006.1"/>
</dbReference>
<keyword evidence="3" id="KW-0597">Phosphoprotein</keyword>
<evidence type="ECO:0000313" key="7">
    <source>
        <dbReference type="EMBL" id="MCD2518106.1"/>
    </source>
</evidence>
<dbReference type="CDD" id="cd00082">
    <property type="entry name" value="HisKA"/>
    <property type="match status" value="1"/>
</dbReference>
<dbReference type="PROSITE" id="PS50112">
    <property type="entry name" value="PAS"/>
    <property type="match status" value="1"/>
</dbReference>
<evidence type="ECO:0000256" key="2">
    <source>
        <dbReference type="ARBA" id="ARBA00012438"/>
    </source>
</evidence>
<dbReference type="SUPFAM" id="SSF55874">
    <property type="entry name" value="ATPase domain of HSP90 chaperone/DNA topoisomerase II/histidine kinase"/>
    <property type="match status" value="1"/>
</dbReference>
<dbReference type="SMART" id="SM00387">
    <property type="entry name" value="HATPase_c"/>
    <property type="match status" value="1"/>
</dbReference>
<feature type="domain" description="Histidine kinase" evidence="4">
    <location>
        <begin position="408"/>
        <end position="625"/>
    </location>
</feature>
<feature type="domain" description="PAS" evidence="5">
    <location>
        <begin position="149"/>
        <end position="219"/>
    </location>
</feature>
<dbReference type="InterPro" id="IPR029016">
    <property type="entry name" value="GAF-like_dom_sf"/>
</dbReference>
<feature type="domain" description="PAC" evidence="6">
    <location>
        <begin position="96"/>
        <end position="148"/>
    </location>
</feature>
<reference evidence="7" key="1">
    <citation type="submission" date="2021-11" db="EMBL/GenBank/DDBJ databases">
        <title>The complete genome of Massilia sp sp. G4R7.</title>
        <authorList>
            <person name="Liu L."/>
            <person name="Yue J."/>
            <person name="Yuan J."/>
            <person name="Yang F."/>
            <person name="Li L."/>
        </authorList>
    </citation>
    <scope>NUCLEOTIDE SEQUENCE</scope>
    <source>
        <strain evidence="7">G4R7</strain>
    </source>
</reference>
<dbReference type="CDD" id="cd00130">
    <property type="entry name" value="PAS"/>
    <property type="match status" value="1"/>
</dbReference>
<dbReference type="Gene3D" id="3.30.450.20">
    <property type="entry name" value="PAS domain"/>
    <property type="match status" value="2"/>
</dbReference>
<dbReference type="PANTHER" id="PTHR43547">
    <property type="entry name" value="TWO-COMPONENT HISTIDINE KINASE"/>
    <property type="match status" value="1"/>
</dbReference>
<comment type="caution">
    <text evidence="7">The sequence shown here is derived from an EMBL/GenBank/DDBJ whole genome shotgun (WGS) entry which is preliminary data.</text>
</comment>
<dbReference type="SUPFAM" id="SSF55785">
    <property type="entry name" value="PYP-like sensor domain (PAS domain)"/>
    <property type="match status" value="2"/>
</dbReference>
<dbReference type="SMART" id="SM00388">
    <property type="entry name" value="HisKA"/>
    <property type="match status" value="1"/>
</dbReference>
<dbReference type="InterPro" id="IPR035965">
    <property type="entry name" value="PAS-like_dom_sf"/>
</dbReference>
<dbReference type="SMART" id="SM00091">
    <property type="entry name" value="PAS"/>
    <property type="match status" value="2"/>
</dbReference>
<dbReference type="PROSITE" id="PS50113">
    <property type="entry name" value="PAC"/>
    <property type="match status" value="2"/>
</dbReference>
<dbReference type="Gene3D" id="3.30.450.40">
    <property type="match status" value="1"/>
</dbReference>
<dbReference type="Gene3D" id="3.30.565.10">
    <property type="entry name" value="Histidine kinase-like ATPase, C-terminal domain"/>
    <property type="match status" value="1"/>
</dbReference>
<dbReference type="InterPro" id="IPR013655">
    <property type="entry name" value="PAS_fold_3"/>
</dbReference>
<dbReference type="Pfam" id="PF00512">
    <property type="entry name" value="HisKA"/>
    <property type="match status" value="1"/>
</dbReference>
<dbReference type="InterPro" id="IPR005467">
    <property type="entry name" value="His_kinase_dom"/>
</dbReference>
<dbReference type="InterPro" id="IPR000700">
    <property type="entry name" value="PAS-assoc_C"/>
</dbReference>
<dbReference type="InterPro" id="IPR001610">
    <property type="entry name" value="PAC"/>
</dbReference>
<dbReference type="SUPFAM" id="SSF47384">
    <property type="entry name" value="Homodimeric domain of signal transducing histidine kinase"/>
    <property type="match status" value="1"/>
</dbReference>
<evidence type="ECO:0000313" key="8">
    <source>
        <dbReference type="Proteomes" id="UP001179361"/>
    </source>
</evidence>
<dbReference type="Proteomes" id="UP001179361">
    <property type="component" value="Unassembled WGS sequence"/>
</dbReference>
<dbReference type="Pfam" id="PF08448">
    <property type="entry name" value="PAS_4"/>
    <property type="match status" value="1"/>
</dbReference>
<protein>
    <recommendedName>
        <fullName evidence="2">histidine kinase</fullName>
        <ecNumber evidence="2">2.7.13.3</ecNumber>
    </recommendedName>
</protein>
<proteinExistence type="predicted"/>
<evidence type="ECO:0000256" key="1">
    <source>
        <dbReference type="ARBA" id="ARBA00000085"/>
    </source>
</evidence>
<accession>A0ABS8Q8K7</accession>
<organism evidence="7 8">
    <name type="scientific">Massilia phyllostachyos</name>
    <dbReference type="NCBI Taxonomy" id="2898585"/>
    <lineage>
        <taxon>Bacteria</taxon>
        <taxon>Pseudomonadati</taxon>
        <taxon>Pseudomonadota</taxon>
        <taxon>Betaproteobacteria</taxon>
        <taxon>Burkholderiales</taxon>
        <taxon>Oxalobacteraceae</taxon>
        <taxon>Telluria group</taxon>
        <taxon>Massilia</taxon>
    </lineage>
</organism>
<dbReference type="InterPro" id="IPR000014">
    <property type="entry name" value="PAS"/>
</dbReference>
<feature type="domain" description="PAC" evidence="6">
    <location>
        <begin position="222"/>
        <end position="274"/>
    </location>
</feature>
<dbReference type="Gene3D" id="1.10.287.130">
    <property type="match status" value="1"/>
</dbReference>
<evidence type="ECO:0000256" key="3">
    <source>
        <dbReference type="ARBA" id="ARBA00022553"/>
    </source>
</evidence>
<dbReference type="InterPro" id="IPR003661">
    <property type="entry name" value="HisK_dim/P_dom"/>
</dbReference>
<comment type="catalytic activity">
    <reaction evidence="1">
        <text>ATP + protein L-histidine = ADP + protein N-phospho-L-histidine.</text>
        <dbReference type="EC" id="2.7.13.3"/>
    </reaction>
</comment>
<dbReference type="Pfam" id="PF02518">
    <property type="entry name" value="HATPase_c"/>
    <property type="match status" value="1"/>
</dbReference>
<keyword evidence="8" id="KW-1185">Reference proteome</keyword>
<gene>
    <name evidence="7" type="ORF">LQ564_17490</name>
</gene>
<sequence>MTQQDHPPPQATPDVRFRELFEQAPVSIQILDPRGFTLRVNQAWQDLWHIHAGGDLYALVLGGGYNVLEDRQLLKCGVVDFLRRAIAGESVEIPAIHYDVGVLGASSRKRWVTARAHPIEDGEGRILEVMLMHEDITDRIEAEAALRVREERFRSLVMATAQVIWTVGPDGGIVEESSSWCAFTGQDMQAAKGHGWLEAIHPDDRARTMAAFQRAVAEAGVYETEYRLRRHDGEYRWTAVKGVPILGNDRAVREWIGANRDIHDIVMAQTELAGRLEREQRQALLLAKVAGATRALHTLVSAAEIRDALVREASAIIGVEHVRITLGPEPQPHPDVSPDAEWLSVPLVSRKGRQIGILEAWDKPGGFSEDDEAILVQLGAIATNGFENARLYESLREQDRRKDEFLAMLAHELRNPLAPISAAADVLRISSSPAHIKRSSEVIGRQVKHMTALVNDLLDVSRVTRGLIKLERRRVVVNSLVASAVEQSRPLMETHGHAFVAEVAPEAASARVDVDPTRLVQVLTNLLNNAAKYTPRGGTISLRVTLDGARLRFCIVDDGIGIDAALLPHVFDLFTQAERTPDRSQGGLGIGLALVRTLVTLHGGEVHAHSEGSGSGCTFTVWLPL</sequence>
<dbReference type="InterPro" id="IPR036097">
    <property type="entry name" value="HisK_dim/P_sf"/>
</dbReference>
<evidence type="ECO:0000259" key="6">
    <source>
        <dbReference type="PROSITE" id="PS50113"/>
    </source>
</evidence>
<dbReference type="NCBIfam" id="TIGR00229">
    <property type="entry name" value="sensory_box"/>
    <property type="match status" value="1"/>
</dbReference>
<dbReference type="InterPro" id="IPR013656">
    <property type="entry name" value="PAS_4"/>
</dbReference>
<dbReference type="InterPro" id="IPR036890">
    <property type="entry name" value="HATPase_C_sf"/>
</dbReference>
<dbReference type="SMART" id="SM00086">
    <property type="entry name" value="PAC"/>
    <property type="match status" value="2"/>
</dbReference>
<evidence type="ECO:0000259" key="4">
    <source>
        <dbReference type="PROSITE" id="PS50109"/>
    </source>
</evidence>
<dbReference type="PROSITE" id="PS50109">
    <property type="entry name" value="HIS_KIN"/>
    <property type="match status" value="1"/>
</dbReference>
<dbReference type="InterPro" id="IPR004358">
    <property type="entry name" value="Sig_transdc_His_kin-like_C"/>
</dbReference>
<dbReference type="PRINTS" id="PR00344">
    <property type="entry name" value="BCTRLSENSOR"/>
</dbReference>
<evidence type="ECO:0000259" key="5">
    <source>
        <dbReference type="PROSITE" id="PS50112"/>
    </source>
</evidence>
<dbReference type="Pfam" id="PF08447">
    <property type="entry name" value="PAS_3"/>
    <property type="match status" value="1"/>
</dbReference>
<dbReference type="SUPFAM" id="SSF55781">
    <property type="entry name" value="GAF domain-like"/>
    <property type="match status" value="1"/>
</dbReference>